<dbReference type="eggNOG" id="COG0105">
    <property type="taxonomic scope" value="Bacteria"/>
</dbReference>
<name>Q2S853_HAHCH</name>
<protein>
    <submittedName>
        <fullName evidence="1">Uncharacterized protein</fullName>
    </submittedName>
</protein>
<dbReference type="HOGENOM" id="CLU_1025894_0_0_6"/>
<accession>Q2S853</accession>
<evidence type="ECO:0000313" key="2">
    <source>
        <dbReference type="Proteomes" id="UP000000238"/>
    </source>
</evidence>
<dbReference type="AlphaFoldDB" id="Q2S853"/>
<dbReference type="STRING" id="349521.HCH_06532"/>
<dbReference type="Proteomes" id="UP000000238">
    <property type="component" value="Chromosome"/>
</dbReference>
<reference evidence="1 2" key="1">
    <citation type="journal article" date="2005" name="Nucleic Acids Res.">
        <title>Genomic blueprint of Hahella chejuensis, a marine microbe producing an algicidal agent.</title>
        <authorList>
            <person name="Jeong H."/>
            <person name="Yim J.H."/>
            <person name="Lee C."/>
            <person name="Choi S.-H."/>
            <person name="Park Y.K."/>
            <person name="Yoon S.H."/>
            <person name="Hur C.-G."/>
            <person name="Kang H.-Y."/>
            <person name="Kim D."/>
            <person name="Lee H.H."/>
            <person name="Park K.H."/>
            <person name="Park S.-H."/>
            <person name="Park H.-S."/>
            <person name="Lee H.K."/>
            <person name="Oh T.K."/>
            <person name="Kim J.F."/>
        </authorList>
    </citation>
    <scope>NUCLEOTIDE SEQUENCE [LARGE SCALE GENOMIC DNA]</scope>
    <source>
        <strain evidence="1 2">KCTC 2396</strain>
    </source>
</reference>
<dbReference type="RefSeq" id="WP_011400223.1">
    <property type="nucleotide sequence ID" value="NC_007645.1"/>
</dbReference>
<dbReference type="InterPro" id="IPR036850">
    <property type="entry name" value="NDK-like_dom_sf"/>
</dbReference>
<keyword evidence="2" id="KW-1185">Reference proteome</keyword>
<dbReference type="OrthoDB" id="9805666at2"/>
<evidence type="ECO:0000313" key="1">
    <source>
        <dbReference type="EMBL" id="ABC33171.1"/>
    </source>
</evidence>
<gene>
    <name evidence="1" type="ordered locus">HCH_06532</name>
</gene>
<organism evidence="1 2">
    <name type="scientific">Hahella chejuensis (strain KCTC 2396)</name>
    <dbReference type="NCBI Taxonomy" id="349521"/>
    <lineage>
        <taxon>Bacteria</taxon>
        <taxon>Pseudomonadati</taxon>
        <taxon>Pseudomonadota</taxon>
        <taxon>Gammaproteobacteria</taxon>
        <taxon>Oceanospirillales</taxon>
        <taxon>Hahellaceae</taxon>
        <taxon>Hahella</taxon>
    </lineage>
</organism>
<dbReference type="KEGG" id="hch:HCH_06532"/>
<dbReference type="SUPFAM" id="SSF54919">
    <property type="entry name" value="Nucleoside diphosphate kinase, NDK"/>
    <property type="match status" value="1"/>
</dbReference>
<dbReference type="EMBL" id="CP000155">
    <property type="protein sequence ID" value="ABC33171.1"/>
    <property type="molecule type" value="Genomic_DNA"/>
</dbReference>
<sequence length="271" mass="30852">MSKNGFLQSCFREIRCKHRSHLYKKPSFDASNGLIILKPELANSLINTKEVFSYFHQLCDKYGVCIDSCHILPGGYLKEHNLINGVYEKAYVYASMSPNEFAANQELYARIVALSGSECEVYGSLSLQRIGYSSQRLMALWHCGEPAVRIEEGLYVVKADLDGKKVILANGFYPLQLSHFLADKSRSIFFTFYSDTSFDVLKCFLQGSTNPEESHPDSLRGFLYRNKDNFRIDINISRNAMHLSGCQQDGIREVDLMRAIKVQNKVEVNEL</sequence>
<proteinExistence type="predicted"/>